<feature type="transmembrane region" description="Helical" evidence="1">
    <location>
        <begin position="20"/>
        <end position="41"/>
    </location>
</feature>
<gene>
    <name evidence="2" type="ORF">J3D65DRAFT_623016</name>
</gene>
<accession>A0ABR1LUD2</accession>
<sequence>ITGVWIYKADEKTKGYPTGHWVNAGLLFFVAVGGLGLRSYYRMLNRRTQRGGGDRLYVY</sequence>
<organism evidence="2 3">
    <name type="scientific">Phyllosticta citribraziliensis</name>
    <dbReference type="NCBI Taxonomy" id="989973"/>
    <lineage>
        <taxon>Eukaryota</taxon>
        <taxon>Fungi</taxon>
        <taxon>Dikarya</taxon>
        <taxon>Ascomycota</taxon>
        <taxon>Pezizomycotina</taxon>
        <taxon>Dothideomycetes</taxon>
        <taxon>Dothideomycetes incertae sedis</taxon>
        <taxon>Botryosphaeriales</taxon>
        <taxon>Phyllostictaceae</taxon>
        <taxon>Phyllosticta</taxon>
    </lineage>
</organism>
<dbReference type="GeneID" id="92033027"/>
<proteinExistence type="predicted"/>
<dbReference type="EMBL" id="JBBPEH010000005">
    <property type="protein sequence ID" value="KAK7538754.1"/>
    <property type="molecule type" value="Genomic_DNA"/>
</dbReference>
<evidence type="ECO:0000256" key="1">
    <source>
        <dbReference type="SAM" id="Phobius"/>
    </source>
</evidence>
<reference evidence="2 3" key="1">
    <citation type="submission" date="2024-04" db="EMBL/GenBank/DDBJ databases">
        <title>Phyllosticta paracitricarpa is synonymous to the EU quarantine fungus P. citricarpa based on phylogenomic analyses.</title>
        <authorList>
            <consortium name="Lawrence Berkeley National Laboratory"/>
            <person name="Van ingen-buijs V.A."/>
            <person name="Van westerhoven A.C."/>
            <person name="Haridas S."/>
            <person name="Skiadas P."/>
            <person name="Martin F."/>
            <person name="Groenewald J.Z."/>
            <person name="Crous P.W."/>
            <person name="Seidl M.F."/>
        </authorList>
    </citation>
    <scope>NUCLEOTIDE SEQUENCE [LARGE SCALE GENOMIC DNA]</scope>
    <source>
        <strain evidence="2 3">CPC 17464</strain>
    </source>
</reference>
<feature type="non-terminal residue" evidence="2">
    <location>
        <position position="1"/>
    </location>
</feature>
<name>A0ABR1LUD2_9PEZI</name>
<keyword evidence="1" id="KW-0472">Membrane</keyword>
<protein>
    <submittedName>
        <fullName evidence="2">Uncharacterized protein</fullName>
    </submittedName>
</protein>
<evidence type="ECO:0000313" key="3">
    <source>
        <dbReference type="Proteomes" id="UP001360953"/>
    </source>
</evidence>
<keyword evidence="1" id="KW-0812">Transmembrane</keyword>
<dbReference type="RefSeq" id="XP_066656441.1">
    <property type="nucleotide sequence ID" value="XM_066800121.1"/>
</dbReference>
<evidence type="ECO:0000313" key="2">
    <source>
        <dbReference type="EMBL" id="KAK7538754.1"/>
    </source>
</evidence>
<comment type="caution">
    <text evidence="2">The sequence shown here is derived from an EMBL/GenBank/DDBJ whole genome shotgun (WGS) entry which is preliminary data.</text>
</comment>
<keyword evidence="1" id="KW-1133">Transmembrane helix</keyword>
<dbReference type="Proteomes" id="UP001360953">
    <property type="component" value="Unassembled WGS sequence"/>
</dbReference>
<keyword evidence="3" id="KW-1185">Reference proteome</keyword>